<keyword evidence="1" id="KW-0547">Nucleotide-binding</keyword>
<dbReference type="KEGG" id="api:103310364"/>
<feature type="domain" description="DNA helicase Pif1-like 2B" evidence="3">
    <location>
        <begin position="207"/>
        <end position="238"/>
    </location>
</feature>
<dbReference type="PANTHER" id="PTHR10492">
    <property type="match status" value="1"/>
</dbReference>
<accession>A0A8R2B8C3</accession>
<feature type="domain" description="DNA helicase Pif1-like DEAD-box helicase" evidence="2">
    <location>
        <begin position="2"/>
        <end position="119"/>
    </location>
</feature>
<keyword evidence="1" id="KW-0227">DNA damage</keyword>
<dbReference type="AlphaFoldDB" id="A0A8R2B8C3"/>
<dbReference type="SUPFAM" id="SSF52540">
    <property type="entry name" value="P-loop containing nucleoside triphosphate hydrolases"/>
    <property type="match status" value="1"/>
</dbReference>
<keyword evidence="1" id="KW-0233">DNA recombination</keyword>
<dbReference type="EC" id="5.6.2.3" evidence="1"/>
<proteinExistence type="inferred from homology"/>
<dbReference type="OrthoDB" id="6614848at2759"/>
<keyword evidence="1" id="KW-0347">Helicase</keyword>
<dbReference type="GO" id="GO:0006281">
    <property type="term" value="P:DNA repair"/>
    <property type="evidence" value="ECO:0007669"/>
    <property type="project" value="UniProtKB-KW"/>
</dbReference>
<dbReference type="InterPro" id="IPR027417">
    <property type="entry name" value="P-loop_NTPase"/>
</dbReference>
<evidence type="ECO:0000256" key="1">
    <source>
        <dbReference type="RuleBase" id="RU363044"/>
    </source>
</evidence>
<evidence type="ECO:0000313" key="5">
    <source>
        <dbReference type="Proteomes" id="UP000007819"/>
    </source>
</evidence>
<comment type="catalytic activity">
    <reaction evidence="1">
        <text>ATP + H2O = ADP + phosphate + H(+)</text>
        <dbReference type="Rhea" id="RHEA:13065"/>
        <dbReference type="ChEBI" id="CHEBI:15377"/>
        <dbReference type="ChEBI" id="CHEBI:15378"/>
        <dbReference type="ChEBI" id="CHEBI:30616"/>
        <dbReference type="ChEBI" id="CHEBI:43474"/>
        <dbReference type="ChEBI" id="CHEBI:456216"/>
        <dbReference type="EC" id="5.6.2.3"/>
    </reaction>
</comment>
<keyword evidence="1" id="KW-0067">ATP-binding</keyword>
<evidence type="ECO:0000259" key="2">
    <source>
        <dbReference type="Pfam" id="PF05970"/>
    </source>
</evidence>
<evidence type="ECO:0000259" key="3">
    <source>
        <dbReference type="Pfam" id="PF21530"/>
    </source>
</evidence>
<comment type="similarity">
    <text evidence="1">Belongs to the helicase family.</text>
</comment>
<reference evidence="5" key="1">
    <citation type="submission" date="2010-06" db="EMBL/GenBank/DDBJ databases">
        <authorList>
            <person name="Jiang H."/>
            <person name="Abraham K."/>
            <person name="Ali S."/>
            <person name="Alsbrooks S.L."/>
            <person name="Anim B.N."/>
            <person name="Anosike U.S."/>
            <person name="Attaway T."/>
            <person name="Bandaranaike D.P."/>
            <person name="Battles P.K."/>
            <person name="Bell S.N."/>
            <person name="Bell A.V."/>
            <person name="Beltran B."/>
            <person name="Bickham C."/>
            <person name="Bustamante Y."/>
            <person name="Caleb T."/>
            <person name="Canada A."/>
            <person name="Cardenas V."/>
            <person name="Carter K."/>
            <person name="Chacko J."/>
            <person name="Chandrabose M.N."/>
            <person name="Chavez D."/>
            <person name="Chavez A."/>
            <person name="Chen L."/>
            <person name="Chu H.-S."/>
            <person name="Claassen K.J."/>
            <person name="Cockrell R."/>
            <person name="Collins M."/>
            <person name="Cooper J.A."/>
            <person name="Cree A."/>
            <person name="Curry S.M."/>
            <person name="Da Y."/>
            <person name="Dao M.D."/>
            <person name="Das B."/>
            <person name="Davila M.-L."/>
            <person name="Davy-Carroll L."/>
            <person name="Denson S."/>
            <person name="Dinh H."/>
            <person name="Ebong V.E."/>
            <person name="Edwards J.R."/>
            <person name="Egan A."/>
            <person name="El-Daye J."/>
            <person name="Escobedo L."/>
            <person name="Fernandez S."/>
            <person name="Fernando P.R."/>
            <person name="Flagg N."/>
            <person name="Forbes L.D."/>
            <person name="Fowler R.G."/>
            <person name="Fu Q."/>
            <person name="Gabisi R.A."/>
            <person name="Ganer J."/>
            <person name="Garbino Pronczuk A."/>
            <person name="Garcia R.M."/>
            <person name="Garner T."/>
            <person name="Garrett T.E."/>
            <person name="Gonzalez D.A."/>
            <person name="Hamid H."/>
            <person name="Hawkins E.S."/>
            <person name="Hirani K."/>
            <person name="Hogues M.E."/>
            <person name="Hollins B."/>
            <person name="Hsiao C.-H."/>
            <person name="Jabil R."/>
            <person name="James M.L."/>
            <person name="Jhangiani S.N."/>
            <person name="Johnson B."/>
            <person name="Johnson Q."/>
            <person name="Joshi V."/>
            <person name="Kalu J.B."/>
            <person name="Kam C."/>
            <person name="Kashfia A."/>
            <person name="Keebler J."/>
            <person name="Kisamo H."/>
            <person name="Kovar C.L."/>
            <person name="Lago L.A."/>
            <person name="Lai C.-Y."/>
            <person name="Laidlaw J."/>
            <person name="Lara F."/>
            <person name="Le T.-K."/>
            <person name="Lee S.L."/>
            <person name="Legall F.H."/>
            <person name="Lemon S.J."/>
            <person name="Lewis L.R."/>
            <person name="Li B."/>
            <person name="Liu Y."/>
            <person name="Liu Y.-S."/>
            <person name="Lopez J."/>
            <person name="Lozado R.J."/>
            <person name="Lu J."/>
            <person name="Madu R.C."/>
            <person name="Maheshwari M."/>
            <person name="Maheshwari R."/>
            <person name="Malloy K."/>
            <person name="Martinez E."/>
            <person name="Mathew T."/>
            <person name="Mercado I.C."/>
            <person name="Mercado C."/>
            <person name="Meyer B."/>
            <person name="Montgomery K."/>
            <person name="Morgan M.B."/>
            <person name="Munidasa M."/>
            <person name="Nazareth L.V."/>
            <person name="Nelson J."/>
            <person name="Ng B.M."/>
            <person name="Nguyen N.B."/>
            <person name="Nguyen P.Q."/>
            <person name="Nguyen T."/>
            <person name="Obregon M."/>
            <person name="Okwuonu G.O."/>
            <person name="Onwere C.G."/>
            <person name="Orozco G."/>
            <person name="Parra A."/>
            <person name="Patel S."/>
            <person name="Patil S."/>
            <person name="Perez A."/>
            <person name="Perez Y."/>
            <person name="Pham C."/>
            <person name="Primus E.L."/>
            <person name="Pu L.-L."/>
            <person name="Puazo M."/>
            <person name="Qin X."/>
            <person name="Quiroz J.B."/>
            <person name="Reese J."/>
            <person name="Richards S."/>
            <person name="Rives C.M."/>
            <person name="Robberts R."/>
            <person name="Ruiz S.J."/>
            <person name="Ruiz M.J."/>
            <person name="Santibanez J."/>
            <person name="Schneider B.W."/>
            <person name="Sisson I."/>
            <person name="Smith M."/>
            <person name="Sodergren E."/>
            <person name="Song X.-Z."/>
            <person name="Song B.B."/>
            <person name="Summersgill H."/>
            <person name="Thelus R."/>
            <person name="Thornton R.D."/>
            <person name="Trejos Z.Y."/>
            <person name="Usmani K."/>
            <person name="Vattathil S."/>
            <person name="Villasana D."/>
            <person name="Walker D.L."/>
            <person name="Wang S."/>
            <person name="Wang K."/>
            <person name="White C.S."/>
            <person name="Williams A.C."/>
            <person name="Williamson J."/>
            <person name="Wilson K."/>
            <person name="Woghiren I.O."/>
            <person name="Woodworth J.R."/>
            <person name="Worley K.C."/>
            <person name="Wright R.A."/>
            <person name="Wu W."/>
            <person name="Young L."/>
            <person name="Zhang L."/>
            <person name="Zhang J."/>
            <person name="Zhu Y."/>
            <person name="Muzny D.M."/>
            <person name="Weinstock G."/>
            <person name="Gibbs R.A."/>
        </authorList>
    </citation>
    <scope>NUCLEOTIDE SEQUENCE [LARGE SCALE GENOMIC DNA]</scope>
    <source>
        <strain evidence="5">LSR1</strain>
    </source>
</reference>
<keyword evidence="5" id="KW-1185">Reference proteome</keyword>
<sequence length="239" mass="26963">MAKVLQQTAIILLDECTMTHKKSLEAIDRTMQDLRGNQNILGGALILLSGDFMQTLSVIPRSTLADELNAYLKYSFLWRYVRKLTLNINMRGQLHNDQSADRFSEQLLEIGNGKVRIDNTNGLISLPNNFCTILQSKEELIDRVFPNIVQNRRNHNWLSERAILAPKNVHVNAINYLIQEKLPGAVTSYKSVESALNEDDAINYPVEFLNSLEPPGMPPHCLNLKVGSSIILLRNLNAP</sequence>
<reference evidence="4" key="2">
    <citation type="submission" date="2022-06" db="UniProtKB">
        <authorList>
            <consortium name="EnsemblMetazoa"/>
        </authorList>
    </citation>
    <scope>IDENTIFICATION</scope>
</reference>
<comment type="cofactor">
    <cofactor evidence="1">
        <name>Mg(2+)</name>
        <dbReference type="ChEBI" id="CHEBI:18420"/>
    </cofactor>
</comment>
<dbReference type="Proteomes" id="UP000007819">
    <property type="component" value="Chromosome A1"/>
</dbReference>
<dbReference type="EnsemblMetazoa" id="XM_008188435.1">
    <property type="protein sequence ID" value="XP_008186657.1"/>
    <property type="gene ID" value="LOC103310364"/>
</dbReference>
<dbReference type="GeneID" id="103310364"/>
<dbReference type="GO" id="GO:0005524">
    <property type="term" value="F:ATP binding"/>
    <property type="evidence" value="ECO:0007669"/>
    <property type="project" value="UniProtKB-KW"/>
</dbReference>
<keyword evidence="1" id="KW-0234">DNA repair</keyword>
<dbReference type="RefSeq" id="XP_008186657.1">
    <property type="nucleotide sequence ID" value="XM_008188435.1"/>
</dbReference>
<dbReference type="GO" id="GO:0016787">
    <property type="term" value="F:hydrolase activity"/>
    <property type="evidence" value="ECO:0007669"/>
    <property type="project" value="UniProtKB-KW"/>
</dbReference>
<protein>
    <recommendedName>
        <fullName evidence="1">ATP-dependent DNA helicase</fullName>
        <ecNumber evidence="1">5.6.2.3</ecNumber>
    </recommendedName>
</protein>
<dbReference type="GO" id="GO:0006310">
    <property type="term" value="P:DNA recombination"/>
    <property type="evidence" value="ECO:0007669"/>
    <property type="project" value="UniProtKB-KW"/>
</dbReference>
<name>A0A8R2B8C3_ACYPI</name>
<dbReference type="GO" id="GO:0043139">
    <property type="term" value="F:5'-3' DNA helicase activity"/>
    <property type="evidence" value="ECO:0007669"/>
    <property type="project" value="UniProtKB-EC"/>
</dbReference>
<dbReference type="InterPro" id="IPR049163">
    <property type="entry name" value="Pif1-like_2B_dom"/>
</dbReference>
<dbReference type="Pfam" id="PF05970">
    <property type="entry name" value="PIF1"/>
    <property type="match status" value="1"/>
</dbReference>
<dbReference type="Pfam" id="PF21530">
    <property type="entry name" value="Pif1_2B_dom"/>
    <property type="match status" value="1"/>
</dbReference>
<evidence type="ECO:0000313" key="4">
    <source>
        <dbReference type="EnsemblMetazoa" id="XP_008186657.1"/>
    </source>
</evidence>
<keyword evidence="1" id="KW-0378">Hydrolase</keyword>
<organism evidence="4 5">
    <name type="scientific">Acyrthosiphon pisum</name>
    <name type="common">Pea aphid</name>
    <dbReference type="NCBI Taxonomy" id="7029"/>
    <lineage>
        <taxon>Eukaryota</taxon>
        <taxon>Metazoa</taxon>
        <taxon>Ecdysozoa</taxon>
        <taxon>Arthropoda</taxon>
        <taxon>Hexapoda</taxon>
        <taxon>Insecta</taxon>
        <taxon>Pterygota</taxon>
        <taxon>Neoptera</taxon>
        <taxon>Paraneoptera</taxon>
        <taxon>Hemiptera</taxon>
        <taxon>Sternorrhyncha</taxon>
        <taxon>Aphidomorpha</taxon>
        <taxon>Aphidoidea</taxon>
        <taxon>Aphididae</taxon>
        <taxon>Macrosiphini</taxon>
        <taxon>Acyrthosiphon</taxon>
    </lineage>
</organism>
<dbReference type="PANTHER" id="PTHR10492:SF57">
    <property type="entry name" value="ATP-DEPENDENT DNA HELICASE"/>
    <property type="match status" value="1"/>
</dbReference>
<dbReference type="InterPro" id="IPR010285">
    <property type="entry name" value="DNA_helicase_pif1-like_DEAD"/>
</dbReference>
<dbReference type="Gene3D" id="3.40.50.300">
    <property type="entry name" value="P-loop containing nucleotide triphosphate hydrolases"/>
    <property type="match status" value="1"/>
</dbReference>
<dbReference type="GO" id="GO:0000723">
    <property type="term" value="P:telomere maintenance"/>
    <property type="evidence" value="ECO:0007669"/>
    <property type="project" value="InterPro"/>
</dbReference>